<dbReference type="InterPro" id="IPR036249">
    <property type="entry name" value="Thioredoxin-like_sf"/>
</dbReference>
<name>A0A6J6C4U3_9ZZZZ</name>
<dbReference type="SUPFAM" id="SSF52833">
    <property type="entry name" value="Thioredoxin-like"/>
    <property type="match status" value="1"/>
</dbReference>
<comment type="subcellular location">
    <subcellularLocation>
        <location evidence="1">Cell envelope</location>
    </subcellularLocation>
</comment>
<dbReference type="PANTHER" id="PTHR42852:SF6">
    <property type="entry name" value="THIOL:DISULFIDE INTERCHANGE PROTEIN DSBE"/>
    <property type="match status" value="1"/>
</dbReference>
<accession>A0A6J6C4U3</accession>
<dbReference type="CDD" id="cd02966">
    <property type="entry name" value="TlpA_like_family"/>
    <property type="match status" value="1"/>
</dbReference>
<dbReference type="PROSITE" id="PS00194">
    <property type="entry name" value="THIOREDOXIN_1"/>
    <property type="match status" value="1"/>
</dbReference>
<sequence>MSAAPSRRAPVIAGIVGVAVLALVLLFVVSPSGGESKVTSPLLGKLAPELAGTTLAGDSFNLDSERGQWVLVNFFATWCPPCVAEHPELVKLDERSSSTGLSVVSVAFDDSSTNVEKFFADNGRDWPVLTSDTGTVSLDYGVKGLPESFLIDPAGTVVAKFEGGITAESVQQYVARSTAGGS</sequence>
<dbReference type="InterPro" id="IPR050553">
    <property type="entry name" value="Thioredoxin_ResA/DsbE_sf"/>
</dbReference>
<dbReference type="Gene3D" id="3.40.30.10">
    <property type="entry name" value="Glutaredoxin"/>
    <property type="match status" value="1"/>
</dbReference>
<dbReference type="GO" id="GO:0017004">
    <property type="term" value="P:cytochrome complex assembly"/>
    <property type="evidence" value="ECO:0007669"/>
    <property type="project" value="UniProtKB-KW"/>
</dbReference>
<evidence type="ECO:0000256" key="2">
    <source>
        <dbReference type="ARBA" id="ARBA00022748"/>
    </source>
</evidence>
<reference evidence="6" key="1">
    <citation type="submission" date="2020-05" db="EMBL/GenBank/DDBJ databases">
        <authorList>
            <person name="Chiriac C."/>
            <person name="Salcher M."/>
            <person name="Ghai R."/>
            <person name="Kavagutti S V."/>
        </authorList>
    </citation>
    <scope>NUCLEOTIDE SEQUENCE</scope>
</reference>
<dbReference type="GO" id="GO:0016491">
    <property type="term" value="F:oxidoreductase activity"/>
    <property type="evidence" value="ECO:0007669"/>
    <property type="project" value="InterPro"/>
</dbReference>
<dbReference type="AlphaFoldDB" id="A0A6J6C4U3"/>
<dbReference type="InterPro" id="IPR013740">
    <property type="entry name" value="Redoxin"/>
</dbReference>
<evidence type="ECO:0000256" key="3">
    <source>
        <dbReference type="ARBA" id="ARBA00023157"/>
    </source>
</evidence>
<evidence type="ECO:0000256" key="1">
    <source>
        <dbReference type="ARBA" id="ARBA00004196"/>
    </source>
</evidence>
<dbReference type="PANTHER" id="PTHR42852">
    <property type="entry name" value="THIOL:DISULFIDE INTERCHANGE PROTEIN DSBE"/>
    <property type="match status" value="1"/>
</dbReference>
<dbReference type="GO" id="GO:0030313">
    <property type="term" value="C:cell envelope"/>
    <property type="evidence" value="ECO:0007669"/>
    <property type="project" value="UniProtKB-SubCell"/>
</dbReference>
<feature type="domain" description="Thioredoxin" evidence="5">
    <location>
        <begin position="41"/>
        <end position="179"/>
    </location>
</feature>
<keyword evidence="2" id="KW-0201">Cytochrome c-type biogenesis</keyword>
<evidence type="ECO:0000256" key="4">
    <source>
        <dbReference type="ARBA" id="ARBA00023284"/>
    </source>
</evidence>
<dbReference type="EMBL" id="CAEZSF010000137">
    <property type="protein sequence ID" value="CAB4546226.1"/>
    <property type="molecule type" value="Genomic_DNA"/>
</dbReference>
<dbReference type="Pfam" id="PF08534">
    <property type="entry name" value="Redoxin"/>
    <property type="match status" value="1"/>
</dbReference>
<keyword evidence="4" id="KW-0676">Redox-active center</keyword>
<evidence type="ECO:0000313" key="6">
    <source>
        <dbReference type="EMBL" id="CAB4546226.1"/>
    </source>
</evidence>
<gene>
    <name evidence="6" type="ORF">UFOPK1358_01327</name>
</gene>
<dbReference type="InterPro" id="IPR017937">
    <property type="entry name" value="Thioredoxin_CS"/>
</dbReference>
<keyword evidence="3" id="KW-1015">Disulfide bond</keyword>
<proteinExistence type="predicted"/>
<evidence type="ECO:0000259" key="5">
    <source>
        <dbReference type="PROSITE" id="PS51352"/>
    </source>
</evidence>
<protein>
    <submittedName>
        <fullName evidence="6">Unannotated protein</fullName>
    </submittedName>
</protein>
<organism evidence="6">
    <name type="scientific">freshwater metagenome</name>
    <dbReference type="NCBI Taxonomy" id="449393"/>
    <lineage>
        <taxon>unclassified sequences</taxon>
        <taxon>metagenomes</taxon>
        <taxon>ecological metagenomes</taxon>
    </lineage>
</organism>
<dbReference type="InterPro" id="IPR013766">
    <property type="entry name" value="Thioredoxin_domain"/>
</dbReference>
<dbReference type="PROSITE" id="PS51352">
    <property type="entry name" value="THIOREDOXIN_2"/>
    <property type="match status" value="1"/>
</dbReference>